<evidence type="ECO:0000313" key="2">
    <source>
        <dbReference type="Proteomes" id="UP001142057"/>
    </source>
</evidence>
<name>A0ABT2INM7_9FLAO</name>
<reference evidence="1" key="1">
    <citation type="submission" date="2022-08" db="EMBL/GenBank/DDBJ databases">
        <title>Chryseobacterium antibioticum,isolated from the rhizosphere soil of Pyrola in Tibet.</title>
        <authorList>
            <person name="Kan Y."/>
        </authorList>
    </citation>
    <scope>NUCLEOTIDE SEQUENCE</scope>
    <source>
        <strain evidence="1">Pc2-12</strain>
    </source>
</reference>
<dbReference type="RefSeq" id="WP_259831437.1">
    <property type="nucleotide sequence ID" value="NZ_JANZQH010000013.1"/>
</dbReference>
<evidence type="ECO:0008006" key="3">
    <source>
        <dbReference type="Google" id="ProtNLM"/>
    </source>
</evidence>
<organism evidence="1 2">
    <name type="scientific">Chryseobacterium pyrolae</name>
    <dbReference type="NCBI Taxonomy" id="2987481"/>
    <lineage>
        <taxon>Bacteria</taxon>
        <taxon>Pseudomonadati</taxon>
        <taxon>Bacteroidota</taxon>
        <taxon>Flavobacteriia</taxon>
        <taxon>Flavobacteriales</taxon>
        <taxon>Weeksellaceae</taxon>
        <taxon>Chryseobacterium group</taxon>
        <taxon>Chryseobacterium</taxon>
    </lineage>
</organism>
<dbReference type="EMBL" id="JANZQH010000013">
    <property type="protein sequence ID" value="MCT2409807.1"/>
    <property type="molecule type" value="Genomic_DNA"/>
</dbReference>
<dbReference type="Proteomes" id="UP001142057">
    <property type="component" value="Unassembled WGS sequence"/>
</dbReference>
<sequence length="218" mass="25849">MKSFILLLCIIPILDFAQDKDKITNFMNEVYGNDYYFIENNVKPIVMDELNEDWEEVLSIEERNSYKVALKSQIINFNWRDFQLKKAILCIDGKPIVSEKNIPLESVAFVPEKSEKQNFNHKGLLTIYYRGKELTEKKKNKLYTKFLRNLNKRKNNIEYRVRISQPIFFGNNYVLTTKYSESLVGSTTNICVFKFESNIWKEKDCLNIQRHTQQAFAK</sequence>
<proteinExistence type="predicted"/>
<keyword evidence="2" id="KW-1185">Reference proteome</keyword>
<accession>A0ABT2INM7</accession>
<protein>
    <recommendedName>
        <fullName evidence="3">GLPGLI family protein</fullName>
    </recommendedName>
</protein>
<gene>
    <name evidence="1" type="ORF">NZD88_19820</name>
</gene>
<comment type="caution">
    <text evidence="1">The sequence shown here is derived from an EMBL/GenBank/DDBJ whole genome shotgun (WGS) entry which is preliminary data.</text>
</comment>
<evidence type="ECO:0000313" key="1">
    <source>
        <dbReference type="EMBL" id="MCT2409807.1"/>
    </source>
</evidence>